<evidence type="ECO:0000313" key="7">
    <source>
        <dbReference type="Proteomes" id="UP000324632"/>
    </source>
</evidence>
<evidence type="ECO:0000259" key="5">
    <source>
        <dbReference type="Pfam" id="PF07686"/>
    </source>
</evidence>
<evidence type="ECO:0000256" key="3">
    <source>
        <dbReference type="ARBA" id="ARBA00023136"/>
    </source>
</evidence>
<keyword evidence="2" id="KW-0812">Transmembrane</keyword>
<dbReference type="InterPro" id="IPR013106">
    <property type="entry name" value="Ig_V-set"/>
</dbReference>
<feature type="domain" description="Immunoglobulin V-set" evidence="5">
    <location>
        <begin position="26"/>
        <end position="110"/>
    </location>
</feature>
<proteinExistence type="predicted"/>
<dbReference type="GO" id="GO:0005886">
    <property type="term" value="C:plasma membrane"/>
    <property type="evidence" value="ECO:0007669"/>
    <property type="project" value="TreeGrafter"/>
</dbReference>
<evidence type="ECO:0000256" key="4">
    <source>
        <dbReference type="SAM" id="SignalP"/>
    </source>
</evidence>
<evidence type="ECO:0000256" key="2">
    <source>
        <dbReference type="ARBA" id="ARBA00022692"/>
    </source>
</evidence>
<name>A0A5A9PLJ4_9TELE</name>
<keyword evidence="3" id="KW-0472">Membrane</keyword>
<dbReference type="AlphaFoldDB" id="A0A5A9PLJ4"/>
<dbReference type="SUPFAM" id="SSF48726">
    <property type="entry name" value="Immunoglobulin"/>
    <property type="match status" value="1"/>
</dbReference>
<dbReference type="InterPro" id="IPR050671">
    <property type="entry name" value="CD300_family_receptors"/>
</dbReference>
<reference evidence="6 7" key="1">
    <citation type="journal article" date="2019" name="Mol. Ecol. Resour.">
        <title>Chromosome-level genome assembly of Triplophysa tibetana, a fish adapted to the harsh high-altitude environment of the Tibetan Plateau.</title>
        <authorList>
            <person name="Yang X."/>
            <person name="Liu H."/>
            <person name="Ma Z."/>
            <person name="Zou Y."/>
            <person name="Zou M."/>
            <person name="Mao Y."/>
            <person name="Li X."/>
            <person name="Wang H."/>
            <person name="Chen T."/>
            <person name="Wang W."/>
            <person name="Yang R."/>
        </authorList>
    </citation>
    <scope>NUCLEOTIDE SEQUENCE [LARGE SCALE GENOMIC DNA]</scope>
    <source>
        <strain evidence="6">TTIB1903HZAU</strain>
        <tissue evidence="6">Muscle</tissue>
    </source>
</reference>
<dbReference type="GO" id="GO:0004888">
    <property type="term" value="F:transmembrane signaling receptor activity"/>
    <property type="evidence" value="ECO:0007669"/>
    <property type="project" value="TreeGrafter"/>
</dbReference>
<keyword evidence="4" id="KW-0732">Signal</keyword>
<dbReference type="Gene3D" id="2.60.40.10">
    <property type="entry name" value="Immunoglobulins"/>
    <property type="match status" value="1"/>
</dbReference>
<dbReference type="Proteomes" id="UP000324632">
    <property type="component" value="Chromosome 4"/>
</dbReference>
<dbReference type="PANTHER" id="PTHR11860">
    <property type="entry name" value="POLYMERIC-IMMUNOGLOBULIN RECEPTOR"/>
    <property type="match status" value="1"/>
</dbReference>
<keyword evidence="7" id="KW-1185">Reference proteome</keyword>
<comment type="subcellular location">
    <subcellularLocation>
        <location evidence="1">Membrane</location>
    </subcellularLocation>
</comment>
<protein>
    <recommendedName>
        <fullName evidence="5">Immunoglobulin V-set domain-containing protein</fullName>
    </recommendedName>
</protein>
<organism evidence="6 7">
    <name type="scientific">Triplophysa tibetana</name>
    <dbReference type="NCBI Taxonomy" id="1572043"/>
    <lineage>
        <taxon>Eukaryota</taxon>
        <taxon>Metazoa</taxon>
        <taxon>Chordata</taxon>
        <taxon>Craniata</taxon>
        <taxon>Vertebrata</taxon>
        <taxon>Euteleostomi</taxon>
        <taxon>Actinopterygii</taxon>
        <taxon>Neopterygii</taxon>
        <taxon>Teleostei</taxon>
        <taxon>Ostariophysi</taxon>
        <taxon>Cypriniformes</taxon>
        <taxon>Nemacheilidae</taxon>
        <taxon>Triplophysa</taxon>
    </lineage>
</organism>
<dbReference type="Pfam" id="PF07686">
    <property type="entry name" value="V-set"/>
    <property type="match status" value="1"/>
</dbReference>
<dbReference type="InterPro" id="IPR013783">
    <property type="entry name" value="Ig-like_fold"/>
</dbReference>
<evidence type="ECO:0000256" key="1">
    <source>
        <dbReference type="ARBA" id="ARBA00004370"/>
    </source>
</evidence>
<accession>A0A5A9PLJ4</accession>
<dbReference type="InterPro" id="IPR036179">
    <property type="entry name" value="Ig-like_dom_sf"/>
</dbReference>
<gene>
    <name evidence="6" type="ORF">E1301_Tti023002</name>
</gene>
<comment type="caution">
    <text evidence="6">The sequence shown here is derived from an EMBL/GenBank/DDBJ whole genome shotgun (WGS) entry which is preliminary data.</text>
</comment>
<feature type="signal peptide" evidence="4">
    <location>
        <begin position="1"/>
        <end position="24"/>
    </location>
</feature>
<dbReference type="PANTHER" id="PTHR11860:SF118">
    <property type="entry name" value="CMRF35-LIKE MOLECULE 3-RELATED"/>
    <property type="match status" value="1"/>
</dbReference>
<evidence type="ECO:0000313" key="6">
    <source>
        <dbReference type="EMBL" id="KAA0722675.1"/>
    </source>
</evidence>
<sequence length="110" mass="12449">MIGSKRRLKMILTFTLLMIPGALSFSVTGYTGGAVTITCQYHREYTTNSKYFCIGQKPYIPMPGWCSDVIRTNIKDKWVKSGRLSLYDDTTASVFNVTITDLNVRDSDTY</sequence>
<dbReference type="EMBL" id="SOYY01000004">
    <property type="protein sequence ID" value="KAA0722675.1"/>
    <property type="molecule type" value="Genomic_DNA"/>
</dbReference>
<feature type="chain" id="PRO_5023074936" description="Immunoglobulin V-set domain-containing protein" evidence="4">
    <location>
        <begin position="25"/>
        <end position="110"/>
    </location>
</feature>